<dbReference type="EMBL" id="BGPR01002501">
    <property type="protein sequence ID" value="GBM74504.1"/>
    <property type="molecule type" value="Genomic_DNA"/>
</dbReference>
<comment type="caution">
    <text evidence="2">The sequence shown here is derived from an EMBL/GenBank/DDBJ whole genome shotgun (WGS) entry which is preliminary data.</text>
</comment>
<feature type="compositionally biased region" description="Low complexity" evidence="1">
    <location>
        <begin position="53"/>
        <end position="67"/>
    </location>
</feature>
<protein>
    <submittedName>
        <fullName evidence="2">Uncharacterized protein</fullName>
    </submittedName>
</protein>
<name>A0A4Y2IA10_ARAVE</name>
<gene>
    <name evidence="2" type="ORF">AVEN_25418_1</name>
</gene>
<organism evidence="2 3">
    <name type="scientific">Araneus ventricosus</name>
    <name type="common">Orbweaver spider</name>
    <name type="synonym">Epeira ventricosa</name>
    <dbReference type="NCBI Taxonomy" id="182803"/>
    <lineage>
        <taxon>Eukaryota</taxon>
        <taxon>Metazoa</taxon>
        <taxon>Ecdysozoa</taxon>
        <taxon>Arthropoda</taxon>
        <taxon>Chelicerata</taxon>
        <taxon>Arachnida</taxon>
        <taxon>Araneae</taxon>
        <taxon>Araneomorphae</taxon>
        <taxon>Entelegynae</taxon>
        <taxon>Araneoidea</taxon>
        <taxon>Araneidae</taxon>
        <taxon>Araneus</taxon>
    </lineage>
</organism>
<evidence type="ECO:0000313" key="2">
    <source>
        <dbReference type="EMBL" id="GBM74504.1"/>
    </source>
</evidence>
<dbReference type="AlphaFoldDB" id="A0A4Y2IA10"/>
<reference evidence="2 3" key="1">
    <citation type="journal article" date="2019" name="Sci. Rep.">
        <title>Orb-weaving spider Araneus ventricosus genome elucidates the spidroin gene catalogue.</title>
        <authorList>
            <person name="Kono N."/>
            <person name="Nakamura H."/>
            <person name="Ohtoshi R."/>
            <person name="Moran D.A.P."/>
            <person name="Shinohara A."/>
            <person name="Yoshida Y."/>
            <person name="Fujiwara M."/>
            <person name="Mori M."/>
            <person name="Tomita M."/>
            <person name="Arakawa K."/>
        </authorList>
    </citation>
    <scope>NUCLEOTIDE SEQUENCE [LARGE SCALE GENOMIC DNA]</scope>
</reference>
<evidence type="ECO:0000256" key="1">
    <source>
        <dbReference type="SAM" id="MobiDB-lite"/>
    </source>
</evidence>
<keyword evidence="3" id="KW-1185">Reference proteome</keyword>
<feature type="region of interest" description="Disordered" evidence="1">
    <location>
        <begin position="53"/>
        <end position="77"/>
    </location>
</feature>
<accession>A0A4Y2IA10</accession>
<dbReference type="Proteomes" id="UP000499080">
    <property type="component" value="Unassembled WGS sequence"/>
</dbReference>
<proteinExistence type="predicted"/>
<evidence type="ECO:0000313" key="3">
    <source>
        <dbReference type="Proteomes" id="UP000499080"/>
    </source>
</evidence>
<sequence length="97" mass="11100">MQVVTMVCYGKQLTKAEKGPSLSEGVYWRKRRLFQAHKTGFFIALSRWPFLVSSSSSDRGSKSRGPSQNKPPVGSERNINITKLNLYTSYNNFKMYD</sequence>